<dbReference type="Gene3D" id="2.60.110.10">
    <property type="entry name" value="Thaumatin"/>
    <property type="match status" value="1"/>
</dbReference>
<dbReference type="InterPro" id="IPR037176">
    <property type="entry name" value="Osmotin/thaumatin-like_sf"/>
</dbReference>
<feature type="compositionally biased region" description="Polar residues" evidence="1">
    <location>
        <begin position="369"/>
        <end position="380"/>
    </location>
</feature>
<dbReference type="InterPro" id="IPR032477">
    <property type="entry name" value="Glyco_hydro_64"/>
</dbReference>
<dbReference type="OrthoDB" id="10058186at2759"/>
<dbReference type="Proteomes" id="UP000256328">
    <property type="component" value="Unassembled WGS sequence"/>
</dbReference>
<evidence type="ECO:0000313" key="4">
    <source>
        <dbReference type="Proteomes" id="UP000256328"/>
    </source>
</evidence>
<accession>A0A3D8Q7J2</accession>
<dbReference type="EMBL" id="PDLN01000022">
    <property type="protein sequence ID" value="RDW57806.1"/>
    <property type="molecule type" value="Genomic_DNA"/>
</dbReference>
<evidence type="ECO:0000313" key="3">
    <source>
        <dbReference type="EMBL" id="RDW57806.1"/>
    </source>
</evidence>
<feature type="region of interest" description="Disordered" evidence="1">
    <location>
        <begin position="356"/>
        <end position="388"/>
    </location>
</feature>
<dbReference type="Gene3D" id="3.30.920.50">
    <property type="entry name" value="Beta-1,3-glucanase, C-terminal domain"/>
    <property type="match status" value="1"/>
</dbReference>
<dbReference type="AlphaFoldDB" id="A0A3D8Q7J2"/>
<evidence type="ECO:0000256" key="1">
    <source>
        <dbReference type="SAM" id="MobiDB-lite"/>
    </source>
</evidence>
<evidence type="ECO:0000259" key="2">
    <source>
        <dbReference type="PROSITE" id="PS52006"/>
    </source>
</evidence>
<dbReference type="CDD" id="cd09220">
    <property type="entry name" value="GH64-GluB-like"/>
    <property type="match status" value="1"/>
</dbReference>
<keyword evidence="4" id="KW-1185">Reference proteome</keyword>
<proteinExistence type="predicted"/>
<reference evidence="3 4" key="1">
    <citation type="journal article" date="2018" name="IMA Fungus">
        <title>IMA Genome-F 9: Draft genome sequence of Annulohypoxylon stygium, Aspergillus mulundensis, Berkeleyomyces basicola (syn. Thielaviopsis basicola), Ceratocystis smalleyi, two Cercospora beticola strains, Coleophoma cylindrospora, Fusarium fracticaudum, Phialophora cf. hyalina, and Morchella septimelata.</title>
        <authorList>
            <person name="Wingfield B.D."/>
            <person name="Bills G.F."/>
            <person name="Dong Y."/>
            <person name="Huang W."/>
            <person name="Nel W.J."/>
            <person name="Swalarsk-Parry B.S."/>
            <person name="Vaghefi N."/>
            <person name="Wilken P.M."/>
            <person name="An Z."/>
            <person name="de Beer Z.W."/>
            <person name="De Vos L."/>
            <person name="Chen L."/>
            <person name="Duong T.A."/>
            <person name="Gao Y."/>
            <person name="Hammerbacher A."/>
            <person name="Kikkert J.R."/>
            <person name="Li Y."/>
            <person name="Li H."/>
            <person name="Li K."/>
            <person name="Li Q."/>
            <person name="Liu X."/>
            <person name="Ma X."/>
            <person name="Naidoo K."/>
            <person name="Pethybridge S.J."/>
            <person name="Sun J."/>
            <person name="Steenkamp E.T."/>
            <person name="van der Nest M.A."/>
            <person name="van Wyk S."/>
            <person name="Wingfield M.J."/>
            <person name="Xiong C."/>
            <person name="Yue Q."/>
            <person name="Zhang X."/>
        </authorList>
    </citation>
    <scope>NUCLEOTIDE SEQUENCE [LARGE SCALE GENOMIC DNA]</scope>
    <source>
        <strain evidence="3 4">BP5796</strain>
    </source>
</reference>
<protein>
    <recommendedName>
        <fullName evidence="2">GH64 domain-containing protein</fullName>
    </recommendedName>
</protein>
<dbReference type="PANTHER" id="PTHR38165:SF1">
    <property type="entry name" value="GLUCANASE B"/>
    <property type="match status" value="1"/>
</dbReference>
<dbReference type="InterPro" id="IPR042517">
    <property type="entry name" value="Glyco_hydro_64_N_2"/>
</dbReference>
<gene>
    <name evidence="3" type="ORF">BP5796_12607</name>
</gene>
<feature type="compositionally biased region" description="Basic and acidic residues" evidence="1">
    <location>
        <begin position="357"/>
        <end position="368"/>
    </location>
</feature>
<sequence length="388" mass="42199">MEFENKQQITPEDSHFQIALRNNTTSDQAHAYVTGASISRNTLFFLLADGETAYYPPQPANPGAPLGHDCAIKLGSPGAITHVRVPHLEGARIYFAIGKLVFRLDPGSGSGPALVEPSATNPQDPNYDAKFSFAEFTWNSTQLFANISFVDFVGLPISLTLKTANGNEQHVSGIPSDGLETICKKLQSVDSDGKDWAKLAIKSRSGEYLRALSPYQAMILHPQLFSGYYKDYVDKVWHKYQDEKLLVNTQASFGVLSGHVHGGELKVGNESFHKPSTADIFSCSTGPFHNPKSGNAERLAIIPRLCAGFNRSTLLADNKTPDPDGSKDYYRNPVTNHYAKIVHEVTSDGKGYAFPYDDVKPDGGKDQSGKVSTGHPQSLVVTVGGHEA</sequence>
<name>A0A3D8Q7J2_9HELO</name>
<comment type="caution">
    <text evidence="3">The sequence shown here is derived from an EMBL/GenBank/DDBJ whole genome shotgun (WGS) entry which is preliminary data.</text>
</comment>
<feature type="domain" description="GH64" evidence="2">
    <location>
        <begin position="13"/>
        <end position="385"/>
    </location>
</feature>
<dbReference type="InterPro" id="IPR037398">
    <property type="entry name" value="Glyco_hydro_64_fam"/>
</dbReference>
<dbReference type="PROSITE" id="PS52006">
    <property type="entry name" value="GH64"/>
    <property type="match status" value="1"/>
</dbReference>
<organism evidence="3 4">
    <name type="scientific">Coleophoma crateriformis</name>
    <dbReference type="NCBI Taxonomy" id="565419"/>
    <lineage>
        <taxon>Eukaryota</taxon>
        <taxon>Fungi</taxon>
        <taxon>Dikarya</taxon>
        <taxon>Ascomycota</taxon>
        <taxon>Pezizomycotina</taxon>
        <taxon>Leotiomycetes</taxon>
        <taxon>Helotiales</taxon>
        <taxon>Dermateaceae</taxon>
        <taxon>Coleophoma</taxon>
    </lineage>
</organism>
<dbReference type="PANTHER" id="PTHR38165">
    <property type="match status" value="1"/>
</dbReference>
<dbReference type="Pfam" id="PF16483">
    <property type="entry name" value="Glyco_hydro_64"/>
    <property type="match status" value="1"/>
</dbReference>